<name>A0A927B4S4_9BACT</name>
<reference evidence="1" key="1">
    <citation type="submission" date="2020-09" db="EMBL/GenBank/DDBJ databases">
        <authorList>
            <person name="Kim M.K."/>
        </authorList>
    </citation>
    <scope>NUCLEOTIDE SEQUENCE</scope>
    <source>
        <strain evidence="1">BT704</strain>
    </source>
</reference>
<protein>
    <submittedName>
        <fullName evidence="1">Uncharacterized protein</fullName>
    </submittedName>
</protein>
<evidence type="ECO:0000313" key="2">
    <source>
        <dbReference type="Proteomes" id="UP000653797"/>
    </source>
</evidence>
<gene>
    <name evidence="1" type="ORF">IC230_22195</name>
</gene>
<keyword evidence="2" id="KW-1185">Reference proteome</keyword>
<accession>A0A927B4S4</accession>
<dbReference type="RefSeq" id="WP_191041261.1">
    <property type="nucleotide sequence ID" value="NZ_JACXAA010000009.1"/>
</dbReference>
<organism evidence="1 2">
    <name type="scientific">Spirosoma validum</name>
    <dbReference type="NCBI Taxonomy" id="2771355"/>
    <lineage>
        <taxon>Bacteria</taxon>
        <taxon>Pseudomonadati</taxon>
        <taxon>Bacteroidota</taxon>
        <taxon>Cytophagia</taxon>
        <taxon>Cytophagales</taxon>
        <taxon>Cytophagaceae</taxon>
        <taxon>Spirosoma</taxon>
    </lineage>
</organism>
<dbReference type="EMBL" id="JACXAA010000009">
    <property type="protein sequence ID" value="MBD2755631.1"/>
    <property type="molecule type" value="Genomic_DNA"/>
</dbReference>
<proteinExistence type="predicted"/>
<dbReference type="Proteomes" id="UP000653797">
    <property type="component" value="Unassembled WGS sequence"/>
</dbReference>
<comment type="caution">
    <text evidence="1">The sequence shown here is derived from an EMBL/GenBank/DDBJ whole genome shotgun (WGS) entry which is preliminary data.</text>
</comment>
<sequence length="49" mass="5584">MQFAKQVSHTICSAFPSTHSTVFVRHFQLRNLAILFMLTSLFLTSCKHG</sequence>
<evidence type="ECO:0000313" key="1">
    <source>
        <dbReference type="EMBL" id="MBD2755631.1"/>
    </source>
</evidence>
<dbReference type="AlphaFoldDB" id="A0A927B4S4"/>